<keyword evidence="3" id="KW-1133">Transmembrane helix</keyword>
<name>A0A9Q5HX97_SANBA</name>
<feature type="transmembrane region" description="Helical" evidence="3">
    <location>
        <begin position="237"/>
        <end position="258"/>
    </location>
</feature>
<dbReference type="InterPro" id="IPR011701">
    <property type="entry name" value="MFS"/>
</dbReference>
<feature type="transmembrane region" description="Helical" evidence="3">
    <location>
        <begin position="302"/>
        <end position="321"/>
    </location>
</feature>
<feature type="transmembrane region" description="Helical" evidence="3">
    <location>
        <begin position="362"/>
        <end position="383"/>
    </location>
</feature>
<feature type="transmembrane region" description="Helical" evidence="3">
    <location>
        <begin position="199"/>
        <end position="216"/>
    </location>
</feature>
<feature type="transmembrane region" description="Helical" evidence="3">
    <location>
        <begin position="81"/>
        <end position="106"/>
    </location>
</feature>
<feature type="transmembrane region" description="Helical" evidence="3">
    <location>
        <begin position="395"/>
        <end position="417"/>
    </location>
</feature>
<dbReference type="GO" id="GO:0022857">
    <property type="term" value="F:transmembrane transporter activity"/>
    <property type="evidence" value="ECO:0007669"/>
    <property type="project" value="InterPro"/>
</dbReference>
<accession>A0A9Q5HX97</accession>
<protein>
    <submittedName>
        <fullName evidence="5">MFS general substrate transporter</fullName>
    </submittedName>
</protein>
<feature type="transmembrane region" description="Helical" evidence="3">
    <location>
        <begin position="172"/>
        <end position="193"/>
    </location>
</feature>
<keyword evidence="6" id="KW-1185">Reference proteome</keyword>
<evidence type="ECO:0000256" key="3">
    <source>
        <dbReference type="SAM" id="Phobius"/>
    </source>
</evidence>
<keyword evidence="3" id="KW-0812">Transmembrane</keyword>
<dbReference type="SUPFAM" id="SSF103473">
    <property type="entry name" value="MFS general substrate transporter"/>
    <property type="match status" value="1"/>
</dbReference>
<dbReference type="OrthoDB" id="6509908at2759"/>
<evidence type="ECO:0000313" key="6">
    <source>
        <dbReference type="Proteomes" id="UP000757232"/>
    </source>
</evidence>
<dbReference type="Pfam" id="PF07690">
    <property type="entry name" value="MFS_1"/>
    <property type="match status" value="1"/>
</dbReference>
<feature type="transmembrane region" description="Helical" evidence="3">
    <location>
        <begin position="43"/>
        <end position="61"/>
    </location>
</feature>
<dbReference type="InterPro" id="IPR036259">
    <property type="entry name" value="MFS_trans_sf"/>
</dbReference>
<proteinExistence type="inferred from homology"/>
<evidence type="ECO:0000313" key="5">
    <source>
        <dbReference type="EMBL" id="OCB87716.1"/>
    </source>
</evidence>
<comment type="caution">
    <text evidence="5">The sequence shown here is derived from an EMBL/GenBank/DDBJ whole genome shotgun (WGS) entry which is preliminary data.</text>
</comment>
<reference evidence="5" key="1">
    <citation type="submission" date="2016-06" db="EMBL/GenBank/DDBJ databases">
        <title>Draft Genome sequence of the fungus Inonotus baumii.</title>
        <authorList>
            <person name="Zhu H."/>
            <person name="Lin W."/>
        </authorList>
    </citation>
    <scope>NUCLEOTIDE SEQUENCE</scope>
    <source>
        <strain evidence="5">821</strain>
    </source>
</reference>
<dbReference type="Proteomes" id="UP000757232">
    <property type="component" value="Unassembled WGS sequence"/>
</dbReference>
<sequence length="425" mass="46035">MKDAVISVSKSFPEKLQEESTTSTSYASSQTDAVKYPEGGLRAWMVVLGSFLVYFASFGVINSFGTFQEFYIQNYLSNYSATAIAFIGSLQITLLYVMGIIIGPIFDAKGFKYLYPIGVLGSVTSLIALSFTRPNQIWQQFLSQGILFGISVSFGYYPALSIVGHYFKRRRALAMGIVAAGSSVGGVCLPIMFSRLFGTIGFAWSVRVAALITLLSPKPFKGLTSIVDFGGFMDPRYYVLSIGCVLVNLGLYSPYYYIEPFAVQYGVPDSVHPYLLSIINGLSFFGRILGGQLADRYGRLNVLCPATLISGILCLALWFPSTSTAPLIIFACAYGFFSGIFISVSSAAVGQLSPVDKLGARIGTFFLPTAVATLVGTPIGGVFVKTGTRDEYHHIAIFAGVMIVSGSVLLYVSRLLCSRDIKAKW</sequence>
<dbReference type="InterPro" id="IPR050327">
    <property type="entry name" value="Proton-linked_MCT"/>
</dbReference>
<feature type="domain" description="Major facilitator superfamily (MFS) profile" evidence="4">
    <location>
        <begin position="236"/>
        <end position="425"/>
    </location>
</feature>
<dbReference type="Gene3D" id="1.20.1250.20">
    <property type="entry name" value="MFS general substrate transporter like domains"/>
    <property type="match status" value="2"/>
</dbReference>
<gene>
    <name evidence="5" type="ORF">A7U60_g5243</name>
</gene>
<dbReference type="GO" id="GO:0016020">
    <property type="term" value="C:membrane"/>
    <property type="evidence" value="ECO:0007669"/>
    <property type="project" value="UniProtKB-SubCell"/>
</dbReference>
<comment type="similarity">
    <text evidence="2">Belongs to the major facilitator superfamily. Monocarboxylate porter (TC 2.A.1.13) family.</text>
</comment>
<dbReference type="PANTHER" id="PTHR11360:SF281">
    <property type="entry name" value="ASPYRIDONES EFFLUX PROTEIN APDF-RELATED"/>
    <property type="match status" value="1"/>
</dbReference>
<dbReference type="CDD" id="cd17352">
    <property type="entry name" value="MFS_MCT_SLC16"/>
    <property type="match status" value="1"/>
</dbReference>
<comment type="subcellular location">
    <subcellularLocation>
        <location evidence="1">Membrane</location>
        <topology evidence="1">Multi-pass membrane protein</topology>
    </subcellularLocation>
</comment>
<dbReference type="AlphaFoldDB" id="A0A9Q5HX97"/>
<dbReference type="EMBL" id="LNZH02000189">
    <property type="protein sequence ID" value="OCB87716.1"/>
    <property type="molecule type" value="Genomic_DNA"/>
</dbReference>
<keyword evidence="3" id="KW-0472">Membrane</keyword>
<evidence type="ECO:0000259" key="4">
    <source>
        <dbReference type="PROSITE" id="PS50850"/>
    </source>
</evidence>
<dbReference type="PANTHER" id="PTHR11360">
    <property type="entry name" value="MONOCARBOXYLATE TRANSPORTER"/>
    <property type="match status" value="1"/>
</dbReference>
<feature type="transmembrane region" description="Helical" evidence="3">
    <location>
        <begin position="113"/>
        <end position="131"/>
    </location>
</feature>
<feature type="transmembrane region" description="Helical" evidence="3">
    <location>
        <begin position="137"/>
        <end position="160"/>
    </location>
</feature>
<feature type="transmembrane region" description="Helical" evidence="3">
    <location>
        <begin position="327"/>
        <end position="350"/>
    </location>
</feature>
<dbReference type="PROSITE" id="PS50850">
    <property type="entry name" value="MFS"/>
    <property type="match status" value="1"/>
</dbReference>
<evidence type="ECO:0000256" key="1">
    <source>
        <dbReference type="ARBA" id="ARBA00004141"/>
    </source>
</evidence>
<evidence type="ECO:0000256" key="2">
    <source>
        <dbReference type="ARBA" id="ARBA00006727"/>
    </source>
</evidence>
<organism evidence="5 6">
    <name type="scientific">Sanghuangporus baumii</name>
    <name type="common">Phellinus baumii</name>
    <dbReference type="NCBI Taxonomy" id="108892"/>
    <lineage>
        <taxon>Eukaryota</taxon>
        <taxon>Fungi</taxon>
        <taxon>Dikarya</taxon>
        <taxon>Basidiomycota</taxon>
        <taxon>Agaricomycotina</taxon>
        <taxon>Agaricomycetes</taxon>
        <taxon>Hymenochaetales</taxon>
        <taxon>Hymenochaetaceae</taxon>
        <taxon>Sanghuangporus</taxon>
    </lineage>
</organism>
<feature type="transmembrane region" description="Helical" evidence="3">
    <location>
        <begin position="270"/>
        <end position="290"/>
    </location>
</feature>
<dbReference type="InterPro" id="IPR020846">
    <property type="entry name" value="MFS_dom"/>
</dbReference>